<feature type="transmembrane region" description="Helical" evidence="10">
    <location>
        <begin position="208"/>
        <end position="230"/>
    </location>
</feature>
<evidence type="ECO:0000256" key="7">
    <source>
        <dbReference type="ARBA" id="ARBA00022989"/>
    </source>
</evidence>
<keyword evidence="6" id="KW-0201">Cytochrome c-type biogenesis</keyword>
<evidence type="ECO:0000256" key="4">
    <source>
        <dbReference type="ARBA" id="ARBA00022519"/>
    </source>
</evidence>
<evidence type="ECO:0000256" key="6">
    <source>
        <dbReference type="ARBA" id="ARBA00022748"/>
    </source>
</evidence>
<dbReference type="Proteomes" id="UP001595607">
    <property type="component" value="Unassembled WGS sequence"/>
</dbReference>
<dbReference type="PANTHER" id="PTHR43653:SF1">
    <property type="entry name" value="CYTOCHROME C-TYPE BIOGENESIS PROTEIN CCMF"/>
    <property type="match status" value="1"/>
</dbReference>
<evidence type="ECO:0000256" key="3">
    <source>
        <dbReference type="ARBA" id="ARBA00022475"/>
    </source>
</evidence>
<feature type="transmembrane region" description="Helical" evidence="10">
    <location>
        <begin position="178"/>
        <end position="196"/>
    </location>
</feature>
<feature type="transmembrane region" description="Helical" evidence="10">
    <location>
        <begin position="313"/>
        <end position="332"/>
    </location>
</feature>
<dbReference type="PRINTS" id="PR01411">
    <property type="entry name" value="CCMFBIOGNSIS"/>
</dbReference>
<dbReference type="Pfam" id="PF16327">
    <property type="entry name" value="CcmF_C"/>
    <property type="match status" value="1"/>
</dbReference>
<evidence type="ECO:0000256" key="8">
    <source>
        <dbReference type="ARBA" id="ARBA00023136"/>
    </source>
</evidence>
<feature type="domain" description="Cytochrome c assembly protein" evidence="11">
    <location>
        <begin position="88"/>
        <end position="296"/>
    </location>
</feature>
<feature type="transmembrane region" description="Helical" evidence="10">
    <location>
        <begin position="275"/>
        <end position="293"/>
    </location>
</feature>
<comment type="caution">
    <text evidence="13">The sequence shown here is derived from an EMBL/GenBank/DDBJ whole genome shotgun (WGS) entry which is preliminary data.</text>
</comment>
<evidence type="ECO:0000313" key="14">
    <source>
        <dbReference type="Proteomes" id="UP001595607"/>
    </source>
</evidence>
<comment type="function">
    <text evidence="9">Required for the biogenesis of c-type cytochromes. Possible subunit of a heme lyase.</text>
</comment>
<evidence type="ECO:0000256" key="9">
    <source>
        <dbReference type="ARBA" id="ARBA00037230"/>
    </source>
</evidence>
<dbReference type="InterPro" id="IPR003568">
    <property type="entry name" value="Cyt_c_biogenesis_CcmF"/>
</dbReference>
<keyword evidence="5 10" id="KW-0812">Transmembrane</keyword>
<dbReference type="InterPro" id="IPR032523">
    <property type="entry name" value="CcmF_C"/>
</dbReference>
<feature type="transmembrane region" description="Helical" evidence="10">
    <location>
        <begin position="122"/>
        <end position="140"/>
    </location>
</feature>
<gene>
    <name evidence="13" type="ORF">ACFONP_03500</name>
</gene>
<feature type="transmembrane region" description="Helical" evidence="10">
    <location>
        <begin position="6"/>
        <end position="27"/>
    </location>
</feature>
<dbReference type="InterPro" id="IPR003567">
    <property type="entry name" value="Cyt_c_biogenesis"/>
</dbReference>
<feature type="transmembrane region" description="Helical" evidence="10">
    <location>
        <begin position="93"/>
        <end position="110"/>
    </location>
</feature>
<comment type="similarity">
    <text evidence="2">Belongs to the CcmF/CycK/Ccl1/NrfE/CcsA family.</text>
</comment>
<keyword evidence="7 10" id="KW-1133">Transmembrane helix</keyword>
<dbReference type="InterPro" id="IPR002541">
    <property type="entry name" value="Cyt_c_assembly"/>
</dbReference>
<sequence>MQVSLLGTLLLVLAAAAAGVMAVAGLVPSRDRRVHAIAASAATALLMAIGGAFALLMYAYSQTDVSLLNVFLNSNSLKPMVYKLTGTWGNHEGSLLLWLLMLAGFGAAMAHSRGGAPEMRRLALGIQGLLTLAFLLFAILTSSPFEPYPADWPTPVDGQGLNPLLQDIGLAIHPPTLYVGYVGLSAVYSFTIAALIRGELDQDWARAVRPFLLFAWAALTLGIGLGAFWAYYELGWGGFWFWDPVENASLMPWLAATALLHCVMVVERRDALKPWCAALAILAFGASLLGAFLVRSGIVTSVHAFANDPERGVVLLLLSVLFTGGGFLLFALRGSKLVKNEAFEPVSREGALVLNNLLFSVLLFTVFLGTFWPTVVEVSSGTRISVGPPYYNLMAAPLTLAMAAALAFGLLIPWRKRGRGAWVRPYQLILGAGLLLASAATLVLGGSLLAWIGFAASIIVFGGVVADLLRKAGLPGADASEALRRLANLPGRSVGALLSHLGLALLILGVTSASLFQTEVRTALRPGESAEIRNLTLTFVSTEMRAGRNYLAETDRYTVERDGKVIAELYPSRRYYPVADEGTTEVAITRVGLGNLYLASAGIREDKDLRMVRAYVHPLIHLLWSGALLVAIGGFVAAFSPGTKRQQKEAEPNAPAVPA</sequence>
<keyword evidence="14" id="KW-1185">Reference proteome</keyword>
<feature type="domain" description="Cytochrome c-type biogenesis protein CcmF C-terminal" evidence="12">
    <location>
        <begin position="316"/>
        <end position="638"/>
    </location>
</feature>
<keyword evidence="4" id="KW-0997">Cell inner membrane</keyword>
<feature type="transmembrane region" description="Helical" evidence="10">
    <location>
        <begin position="250"/>
        <end position="266"/>
    </location>
</feature>
<organism evidence="13 14">
    <name type="scientific">Parvularcula lutaonensis</name>
    <dbReference type="NCBI Taxonomy" id="491923"/>
    <lineage>
        <taxon>Bacteria</taxon>
        <taxon>Pseudomonadati</taxon>
        <taxon>Pseudomonadota</taxon>
        <taxon>Alphaproteobacteria</taxon>
        <taxon>Parvularculales</taxon>
        <taxon>Parvularculaceae</taxon>
        <taxon>Parvularcula</taxon>
    </lineage>
</organism>
<accession>A0ABV7M8V4</accession>
<feature type="transmembrane region" description="Helical" evidence="10">
    <location>
        <begin position="619"/>
        <end position="639"/>
    </location>
</feature>
<evidence type="ECO:0000256" key="10">
    <source>
        <dbReference type="SAM" id="Phobius"/>
    </source>
</evidence>
<feature type="transmembrane region" description="Helical" evidence="10">
    <location>
        <begin position="393"/>
        <end position="414"/>
    </location>
</feature>
<name>A0ABV7M8V4_9PROT</name>
<dbReference type="EMBL" id="JBHRVA010000002">
    <property type="protein sequence ID" value="MFC3301788.1"/>
    <property type="molecule type" value="Genomic_DNA"/>
</dbReference>
<feature type="transmembrane region" description="Helical" evidence="10">
    <location>
        <begin position="353"/>
        <end position="373"/>
    </location>
</feature>
<feature type="transmembrane region" description="Helical" evidence="10">
    <location>
        <begin position="494"/>
        <end position="516"/>
    </location>
</feature>
<dbReference type="PANTHER" id="PTHR43653">
    <property type="entry name" value="CYTOCHROME C ASSEMBLY PROTEIN-RELATED"/>
    <property type="match status" value="1"/>
</dbReference>
<feature type="transmembrane region" description="Helical" evidence="10">
    <location>
        <begin position="34"/>
        <end position="60"/>
    </location>
</feature>
<feature type="transmembrane region" description="Helical" evidence="10">
    <location>
        <begin position="426"/>
        <end position="444"/>
    </location>
</feature>
<evidence type="ECO:0000259" key="12">
    <source>
        <dbReference type="Pfam" id="PF16327"/>
    </source>
</evidence>
<evidence type="ECO:0000256" key="5">
    <source>
        <dbReference type="ARBA" id="ARBA00022692"/>
    </source>
</evidence>
<evidence type="ECO:0000259" key="11">
    <source>
        <dbReference type="Pfam" id="PF01578"/>
    </source>
</evidence>
<evidence type="ECO:0000256" key="1">
    <source>
        <dbReference type="ARBA" id="ARBA00004429"/>
    </source>
</evidence>
<evidence type="ECO:0000256" key="2">
    <source>
        <dbReference type="ARBA" id="ARBA00009186"/>
    </source>
</evidence>
<dbReference type="RefSeq" id="WP_189573474.1">
    <property type="nucleotide sequence ID" value="NZ_BMXU01000001.1"/>
</dbReference>
<comment type="subcellular location">
    <subcellularLocation>
        <location evidence="1">Cell inner membrane</location>
        <topology evidence="1">Multi-pass membrane protein</topology>
    </subcellularLocation>
</comment>
<keyword evidence="8 10" id="KW-0472">Membrane</keyword>
<proteinExistence type="inferred from homology"/>
<protein>
    <submittedName>
        <fullName evidence="13">Heme lyase CcmF/NrfE family subunit</fullName>
    </submittedName>
</protein>
<keyword evidence="3" id="KW-1003">Cell membrane</keyword>
<dbReference type="PRINTS" id="PR01410">
    <property type="entry name" value="CCBIOGENESIS"/>
</dbReference>
<keyword evidence="13" id="KW-0456">Lyase</keyword>
<dbReference type="GO" id="GO:0016829">
    <property type="term" value="F:lyase activity"/>
    <property type="evidence" value="ECO:0007669"/>
    <property type="project" value="UniProtKB-KW"/>
</dbReference>
<evidence type="ECO:0000313" key="13">
    <source>
        <dbReference type="EMBL" id="MFC3301788.1"/>
    </source>
</evidence>
<dbReference type="Pfam" id="PF01578">
    <property type="entry name" value="Cytochrom_C_asm"/>
    <property type="match status" value="1"/>
</dbReference>
<reference evidence="14" key="1">
    <citation type="journal article" date="2019" name="Int. J. Syst. Evol. Microbiol.">
        <title>The Global Catalogue of Microorganisms (GCM) 10K type strain sequencing project: providing services to taxonomists for standard genome sequencing and annotation.</title>
        <authorList>
            <consortium name="The Broad Institute Genomics Platform"/>
            <consortium name="The Broad Institute Genome Sequencing Center for Infectious Disease"/>
            <person name="Wu L."/>
            <person name="Ma J."/>
        </authorList>
    </citation>
    <scope>NUCLEOTIDE SEQUENCE [LARGE SCALE GENOMIC DNA]</scope>
    <source>
        <strain evidence="14">KCTC 22245</strain>
    </source>
</reference>